<organism evidence="1 2">
    <name type="scientific">Wansuia hejianensis</name>
    <dbReference type="NCBI Taxonomy" id="2763667"/>
    <lineage>
        <taxon>Bacteria</taxon>
        <taxon>Bacillati</taxon>
        <taxon>Bacillota</taxon>
        <taxon>Clostridia</taxon>
        <taxon>Lachnospirales</taxon>
        <taxon>Lachnospiraceae</taxon>
        <taxon>Wansuia</taxon>
    </lineage>
</organism>
<reference evidence="1 2" key="1">
    <citation type="submission" date="2020-08" db="EMBL/GenBank/DDBJ databases">
        <authorList>
            <person name="Liu C."/>
            <person name="Sun Q."/>
        </authorList>
    </citation>
    <scope>NUCLEOTIDE SEQUENCE [LARGE SCALE GENOMIC DNA]</scope>
    <source>
        <strain evidence="1 2">NSJ-29</strain>
    </source>
</reference>
<keyword evidence="2" id="KW-1185">Reference proteome</keyword>
<evidence type="ECO:0000313" key="2">
    <source>
        <dbReference type="Proteomes" id="UP000515860"/>
    </source>
</evidence>
<dbReference type="Proteomes" id="UP000515860">
    <property type="component" value="Chromosome"/>
</dbReference>
<accession>A0A7G9GBH9</accession>
<name>A0A7G9GBH9_9FIRM</name>
<dbReference type="EMBL" id="CP060635">
    <property type="protein sequence ID" value="QNM08161.1"/>
    <property type="molecule type" value="Genomic_DNA"/>
</dbReference>
<dbReference type="RefSeq" id="WP_249328643.1">
    <property type="nucleotide sequence ID" value="NZ_CP060635.1"/>
</dbReference>
<protein>
    <submittedName>
        <fullName evidence="1">Uncharacterized protein</fullName>
    </submittedName>
</protein>
<proteinExistence type="predicted"/>
<dbReference type="KEGG" id="whj:H9Q79_14910"/>
<evidence type="ECO:0000313" key="1">
    <source>
        <dbReference type="EMBL" id="QNM08161.1"/>
    </source>
</evidence>
<gene>
    <name evidence="1" type="ORF">H9Q79_14910</name>
</gene>
<dbReference type="AlphaFoldDB" id="A0A7G9GBH9"/>
<sequence>MKLNLWIVANCLHALEPVISVPRDAPAVLIGARTIYVPRCAYVYQKKSDVFVDAGKEGGYLIFENMNFREVLEMVQFTFDFYSGWEDKLSEAAEKMDYKQIIDQSWSVFKNPMMLLDAGNNLMAMSAQYRDDEVNEDWKYMARHKRSSLEVQQFLIENGAPYDYYMNDKSRIFHLKTPWINGKELSVAIFYQYVQYGRLNIVEKDRELNPGDLLMADHLVGYLAEILGRTSNQNQLSDSFASVYMKLLTKERVSGEELEYWKKTSGWLRKKKYRVVVCQNDAKAVDRNRRRSVENLIRSCFGDNGGIVLIKDKISFLLIDQSEKEVADKWKRLLDFSERFHLKVGVSLVVRDISRLYCYYDQGVKALEWGKTKGRTDVRGGGG</sequence>